<feature type="disulfide bond" evidence="12">
    <location>
        <begin position="793"/>
        <end position="808"/>
    </location>
</feature>
<proteinExistence type="predicted"/>
<feature type="disulfide bond" evidence="12">
    <location>
        <begin position="832"/>
        <end position="847"/>
    </location>
</feature>
<feature type="disulfide bond" evidence="12">
    <location>
        <begin position="941"/>
        <end position="959"/>
    </location>
</feature>
<feature type="disulfide bond" evidence="12">
    <location>
        <begin position="813"/>
        <end position="825"/>
    </location>
</feature>
<dbReference type="STRING" id="48698.ENSPFOP00000005873"/>
<keyword evidence="6 13" id="KW-1133">Transmembrane helix</keyword>
<dbReference type="PROSITE" id="PS00022">
    <property type="entry name" value="EGF_1"/>
    <property type="match status" value="1"/>
</dbReference>
<dbReference type="GO" id="GO:0042562">
    <property type="term" value="F:hormone binding"/>
    <property type="evidence" value="ECO:0007669"/>
    <property type="project" value="TreeGrafter"/>
</dbReference>
<dbReference type="PROSITE" id="PS50026">
    <property type="entry name" value="EGF_3"/>
    <property type="match status" value="2"/>
</dbReference>
<dbReference type="InterPro" id="IPR002172">
    <property type="entry name" value="LDrepeatLR_classA_rpt"/>
</dbReference>
<dbReference type="SMART" id="SM00192">
    <property type="entry name" value="LDLa"/>
    <property type="match status" value="10"/>
</dbReference>
<feature type="disulfide bond" evidence="12">
    <location>
        <begin position="1519"/>
        <end position="1534"/>
    </location>
</feature>
<evidence type="ECO:0000256" key="8">
    <source>
        <dbReference type="ARBA" id="ARBA00023157"/>
    </source>
</evidence>
<feature type="transmembrane region" description="Helical" evidence="13">
    <location>
        <begin position="1631"/>
        <end position="1650"/>
    </location>
</feature>
<evidence type="ECO:0000259" key="14">
    <source>
        <dbReference type="PROSITE" id="PS50026"/>
    </source>
</evidence>
<reference evidence="15" key="2">
    <citation type="submission" date="2025-08" db="UniProtKB">
        <authorList>
            <consortium name="Ensembl"/>
        </authorList>
    </citation>
    <scope>IDENTIFICATION</scope>
</reference>
<reference evidence="16" key="1">
    <citation type="submission" date="2013-10" db="EMBL/GenBank/DDBJ databases">
        <authorList>
            <person name="Schartl M."/>
            <person name="Warren W."/>
        </authorList>
    </citation>
    <scope>NUCLEOTIDE SEQUENCE [LARGE SCALE GENOMIC DNA]</scope>
    <source>
        <strain evidence="16">female</strain>
    </source>
</reference>
<evidence type="ECO:0000256" key="12">
    <source>
        <dbReference type="PROSITE-ProRule" id="PRU00124"/>
    </source>
</evidence>
<keyword evidence="9" id="KW-0675">Receptor</keyword>
<comment type="subcellular location">
    <subcellularLocation>
        <location evidence="1">Membrane</location>
        <topology evidence="1">Single-pass type I membrane protein</topology>
    </subcellularLocation>
</comment>
<name>A0A087XJC0_POEFO</name>
<dbReference type="InterPro" id="IPR009030">
    <property type="entry name" value="Growth_fac_rcpt_cys_sf"/>
</dbReference>
<dbReference type="Proteomes" id="UP000028760">
    <property type="component" value="Unassembled WGS sequence"/>
</dbReference>
<dbReference type="Ensembl" id="ENSPFOT00000005882.2">
    <property type="protein sequence ID" value="ENSPFOP00000005873.2"/>
    <property type="gene ID" value="ENSPFOG00000005920.2"/>
</dbReference>
<accession>A0A087XJC0</accession>
<dbReference type="GO" id="GO:0016324">
    <property type="term" value="C:apical plasma membrane"/>
    <property type="evidence" value="ECO:0007669"/>
    <property type="project" value="TreeGrafter"/>
</dbReference>
<dbReference type="OMA" id="GQWQCQN"/>
<dbReference type="InterPro" id="IPR000152">
    <property type="entry name" value="EGF-type_Asp/Asn_hydroxyl_site"/>
</dbReference>
<organism evidence="15 16">
    <name type="scientific">Poecilia formosa</name>
    <name type="common">Amazon molly</name>
    <name type="synonym">Limia formosa</name>
    <dbReference type="NCBI Taxonomy" id="48698"/>
    <lineage>
        <taxon>Eukaryota</taxon>
        <taxon>Metazoa</taxon>
        <taxon>Chordata</taxon>
        <taxon>Craniata</taxon>
        <taxon>Vertebrata</taxon>
        <taxon>Euteleostomi</taxon>
        <taxon>Actinopterygii</taxon>
        <taxon>Neopterygii</taxon>
        <taxon>Teleostei</taxon>
        <taxon>Neoteleostei</taxon>
        <taxon>Acanthomorphata</taxon>
        <taxon>Ovalentaria</taxon>
        <taxon>Atherinomorphae</taxon>
        <taxon>Cyprinodontiformes</taxon>
        <taxon>Poeciliidae</taxon>
        <taxon>Poeciliinae</taxon>
        <taxon>Poecilia</taxon>
    </lineage>
</organism>
<dbReference type="InterPro" id="IPR000742">
    <property type="entry name" value="EGF"/>
</dbReference>
<feature type="disulfide bond" evidence="12">
    <location>
        <begin position="77"/>
        <end position="95"/>
    </location>
</feature>
<dbReference type="PRINTS" id="PR00261">
    <property type="entry name" value="LDLRECEPTOR"/>
</dbReference>
<evidence type="ECO:0000256" key="2">
    <source>
        <dbReference type="ARBA" id="ARBA00022536"/>
    </source>
</evidence>
<keyword evidence="2 11" id="KW-0245">EGF-like domain</keyword>
<dbReference type="SUPFAM" id="SSF57184">
    <property type="entry name" value="Growth factor receptor domain"/>
    <property type="match status" value="1"/>
</dbReference>
<evidence type="ECO:0000256" key="5">
    <source>
        <dbReference type="ARBA" id="ARBA00022737"/>
    </source>
</evidence>
<dbReference type="PROSITE" id="PS01187">
    <property type="entry name" value="EGF_CA"/>
    <property type="match status" value="1"/>
</dbReference>
<dbReference type="FunFam" id="2.10.25.10:FF:000009">
    <property type="entry name" value="Low-density lipoprotein receptor isoform 1"/>
    <property type="match status" value="1"/>
</dbReference>
<dbReference type="InterPro" id="IPR023415">
    <property type="entry name" value="LDLR_class-A_CS"/>
</dbReference>
<keyword evidence="5" id="KW-0677">Repeat</keyword>
<keyword evidence="16" id="KW-1185">Reference proteome</keyword>
<dbReference type="GO" id="GO:0043235">
    <property type="term" value="C:receptor complex"/>
    <property type="evidence" value="ECO:0007669"/>
    <property type="project" value="TreeGrafter"/>
</dbReference>
<reference evidence="15" key="3">
    <citation type="submission" date="2025-09" db="UniProtKB">
        <authorList>
            <consortium name="Ensembl"/>
        </authorList>
    </citation>
    <scope>IDENTIFICATION</scope>
</reference>
<dbReference type="SUPFAM" id="SSF63825">
    <property type="entry name" value="YWTD domain"/>
    <property type="match status" value="4"/>
</dbReference>
<sequence>MNLSKNSRILHDVCFDFFSFQLAATDSDCPAGQFPCMDSVGCVDASARCDGQKQCPTGSDEENCPATEGCLDSEWMCGNRICIPKELHCNGQNDCVDDSDEEDCGKCSENGLRCPEGKCLSAEHRCDGQVHCSDGSDEPITCGRTCSTYNGGCSHICADESWGARCICPVGHTLSPNGAVCEDLDECASSVPHCAHYCTNTIGSYYCHCREGFKLNGDHTCQALGNATKLLMVQRNSIGLLNVKSKQFTAIEAPVSDPVASTYDITRGWYYWADGSGSIYKTNGWNTWTTFTGPPGIKGLACDWLNGYLFWTNKKTESIYMQSTDDKSFTTLLSKNVRPSELVLLPIESLMFWINEGLGDRVTLEKSWMDGSDRSALVVLTAQFPHSLTADVAARRLYWISDSKKVNVTEKSVETVKADGTGRHTFTGLFKKRPAISLAVFEGMFFWVDQRGLWQAPQDQSNPKKLIRKTDLALLSIYHELQQPKDPRFLYGTLTTISLLEFKGKESSETELFSSKEGILSFDVDWNRNWLYWANRTGHVQRTKLTLDKTEFISMPLPVCLLSVEQRSGNLFWVSCDQNIIGTSAPSSNYPQQLYHTTKEISSFYLDWLRGGMFWLEEGRVFGMGMTGEKATELLQIAGEVRGNVAFDLRASSLHWNSKRGGLTTLSLLKEKSHHTGRRWNISGSVLAAFEPFLLSVSNKVITLWDRRDGSKIQSVSVKGPVLSIVTVLGDIQTEPGQFQCSHGRKCIQQGQVCDGQNDCQDRSDEMDCSKQIENCHHLCDNKTRCVPKTFLCDGEKDCADGSDEDECGSVICAPNQHRCESGQCISEAFKCDGYPDCHDHSDEAGCPRAPRCLAHLRCPHSHECLQEEWLCDGEEDCKDGSDEKSCNNPPTKCRKYQFQCRDGGLCIPQSWRCDGKEDCDNGVDEDKCIQRKCPYHLYQCGSKECLEPSLVCNGIANCVDGSDEVHSGTLQLLSSADRPVFALDFHWAEQRVYWLSPDHQSIRWADVETKTKGTLTKGVTSDSIAVDWVGKNLYWVDRLAGQILAIKLSSSIVKSQDYTVVLGENLEQTSSLVLISDKGIGSASLDGNDIKILQLTETPSPFSVAVFSDRMFWSDTKRRTVRSADKKTGKDQMVLLKRPGQPFGLKLMHALSQPAVSSPCDHLRCSHLCLLAPAPVNAAVCRCPKGLLLSKDRMTCVLPKESSFILLLSRNKIAQIYLRSMRRFGIALKKMPNGRDFNLPGVPEAMSLDINFVELSVFVTYLRHGSVDVLKLSNSRSKPELVLAGQIVKLQDDSVTALAVDWVTSNLYWSSMKRPDIHVTSRHENHTTSLLQGPLIGVASIALHPSSGRLCYFAIVMMGSRSQTEIHCAWMDGRNKVVLWKRLSVPVSMVFTNDGTRIYWADTGEGLIESIGVDGSAYKEYKTGPNLLVSFTFIENFFFWVTQDKDISKLWFSDGLQPKQLWFETKTKVSEIRSYNNETQSGGFYSANDTSCVPLPSCPSGEESCLDGSKCIGSERFCDGSADCPDQSDEQDCEFKFTTRNKTFVPLVNSLLGTSRLTTVGGDQSPQSFPHQPDTQNNTIVPDEDLASCDLQHCNGHGNCVTEDKVTRCHCLQGYEGEFCQNQQRQSHPVIILVSICLVSAVLVGALIFTKR</sequence>
<dbReference type="PANTHER" id="PTHR22722">
    <property type="entry name" value="LOW-DENSITY LIPOPROTEIN RECEPTOR-RELATED PROTEIN 2-RELATED"/>
    <property type="match status" value="1"/>
</dbReference>
<feature type="disulfide bond" evidence="12">
    <location>
        <begin position="49"/>
        <end position="64"/>
    </location>
</feature>
<dbReference type="PROSITE" id="PS50068">
    <property type="entry name" value="LDLRA_2"/>
    <property type="match status" value="10"/>
</dbReference>
<dbReference type="Gene3D" id="4.10.1220.10">
    <property type="entry name" value="EGF-type module"/>
    <property type="match status" value="1"/>
</dbReference>
<feature type="disulfide bond" evidence="12">
    <location>
        <begin position="820"/>
        <end position="838"/>
    </location>
</feature>
<keyword evidence="4 13" id="KW-0812">Transmembrane</keyword>
<evidence type="ECO:0000313" key="15">
    <source>
        <dbReference type="Ensembl" id="ENSPFOP00000005873.2"/>
    </source>
</evidence>
<evidence type="ECO:0000256" key="11">
    <source>
        <dbReference type="PROSITE-ProRule" id="PRU00076"/>
    </source>
</evidence>
<dbReference type="Pfam" id="PF07645">
    <property type="entry name" value="EGF_CA"/>
    <property type="match status" value="1"/>
</dbReference>
<dbReference type="SMART" id="SM00181">
    <property type="entry name" value="EGF"/>
    <property type="match status" value="5"/>
</dbReference>
<dbReference type="Gene3D" id="2.120.10.30">
    <property type="entry name" value="TolB, C-terminal domain"/>
    <property type="match status" value="5"/>
</dbReference>
<dbReference type="InterPro" id="IPR000033">
    <property type="entry name" value="LDLR_classB_rpt"/>
</dbReference>
<feature type="disulfide bond" evidence="11">
    <location>
        <begin position="1612"/>
        <end position="1621"/>
    </location>
</feature>
<evidence type="ECO:0000313" key="16">
    <source>
        <dbReference type="Proteomes" id="UP000028760"/>
    </source>
</evidence>
<dbReference type="EMBL" id="AYCK01009699">
    <property type="status" value="NOT_ANNOTATED_CDS"/>
    <property type="molecule type" value="Genomic_DNA"/>
</dbReference>
<protein>
    <submittedName>
        <fullName evidence="15">Si:dkey-88l16.3</fullName>
    </submittedName>
</protein>
<dbReference type="InterPro" id="IPR018097">
    <property type="entry name" value="EGF_Ca-bd_CS"/>
</dbReference>
<dbReference type="InterPro" id="IPR001881">
    <property type="entry name" value="EGF-like_Ca-bd_dom"/>
</dbReference>
<feature type="disulfide bond" evidence="12">
    <location>
        <begin position="70"/>
        <end position="82"/>
    </location>
</feature>
<feature type="disulfide bond" evidence="12">
    <location>
        <begin position="934"/>
        <end position="946"/>
    </location>
</feature>
<dbReference type="SUPFAM" id="SSF57424">
    <property type="entry name" value="LDL receptor-like module"/>
    <property type="match status" value="10"/>
</dbReference>
<feature type="disulfide bond" evidence="12">
    <location>
        <begin position="853"/>
        <end position="865"/>
    </location>
</feature>
<dbReference type="GO" id="GO:0006898">
    <property type="term" value="P:receptor-mediated endocytosis"/>
    <property type="evidence" value="ECO:0007669"/>
    <property type="project" value="TreeGrafter"/>
</dbReference>
<dbReference type="InterPro" id="IPR011042">
    <property type="entry name" value="6-blade_b-propeller_TolB-like"/>
</dbReference>
<evidence type="ECO:0000256" key="9">
    <source>
        <dbReference type="ARBA" id="ARBA00023170"/>
    </source>
</evidence>
<dbReference type="InterPro" id="IPR036055">
    <property type="entry name" value="LDL_receptor-like_sf"/>
</dbReference>
<feature type="disulfide bond" evidence="12">
    <location>
        <begin position="89"/>
        <end position="104"/>
    </location>
</feature>
<feature type="disulfide bond" evidence="12">
    <location>
        <begin position="114"/>
        <end position="132"/>
    </location>
</feature>
<keyword evidence="8 11" id="KW-1015">Disulfide bond</keyword>
<dbReference type="PROSITE" id="PS01209">
    <property type="entry name" value="LDLRA_1"/>
    <property type="match status" value="3"/>
</dbReference>
<keyword evidence="10" id="KW-0325">Glycoprotein</keyword>
<evidence type="ECO:0000256" key="3">
    <source>
        <dbReference type="ARBA" id="ARBA00022583"/>
    </source>
</evidence>
<dbReference type="FunFam" id="4.10.400.10:FF:000065">
    <property type="entry name" value="Transmembrane protease serine 7"/>
    <property type="match status" value="1"/>
</dbReference>
<evidence type="ECO:0000256" key="1">
    <source>
        <dbReference type="ARBA" id="ARBA00004479"/>
    </source>
</evidence>
<dbReference type="SMART" id="SM00179">
    <property type="entry name" value="EGF_CA"/>
    <property type="match status" value="1"/>
</dbReference>
<dbReference type="CDD" id="cd00112">
    <property type="entry name" value="LDLa"/>
    <property type="match status" value="10"/>
</dbReference>
<dbReference type="PANTHER" id="PTHR22722:SF14">
    <property type="entry name" value="MEGALIN, ISOFORM A"/>
    <property type="match status" value="1"/>
</dbReference>
<evidence type="ECO:0000256" key="6">
    <source>
        <dbReference type="ARBA" id="ARBA00022989"/>
    </source>
</evidence>
<keyword evidence="3" id="KW-0254">Endocytosis</keyword>
<feature type="domain" description="EGF-like" evidence="14">
    <location>
        <begin position="1586"/>
        <end position="1622"/>
    </location>
</feature>
<evidence type="ECO:0000256" key="4">
    <source>
        <dbReference type="ARBA" id="ARBA00022692"/>
    </source>
</evidence>
<evidence type="ECO:0000256" key="10">
    <source>
        <dbReference type="ARBA" id="ARBA00023180"/>
    </source>
</evidence>
<dbReference type="GO" id="GO:0005509">
    <property type="term" value="F:calcium ion binding"/>
    <property type="evidence" value="ECO:0007669"/>
    <property type="project" value="InterPro"/>
</dbReference>
<dbReference type="InterPro" id="IPR051221">
    <property type="entry name" value="LDLR-related"/>
</dbReference>
<feature type="disulfide bond" evidence="12">
    <location>
        <begin position="914"/>
        <end position="929"/>
    </location>
</feature>
<feature type="domain" description="EGF-like" evidence="14">
    <location>
        <begin position="183"/>
        <end position="222"/>
    </location>
</feature>
<feature type="disulfide bond" evidence="12">
    <location>
        <begin position="107"/>
        <end position="119"/>
    </location>
</feature>
<dbReference type="eggNOG" id="KOG1215">
    <property type="taxonomic scope" value="Eukaryota"/>
</dbReference>
<dbReference type="Gene3D" id="2.10.25.10">
    <property type="entry name" value="Laminin"/>
    <property type="match status" value="2"/>
</dbReference>
<dbReference type="PROSITE" id="PS00010">
    <property type="entry name" value="ASX_HYDROXYL"/>
    <property type="match status" value="1"/>
</dbReference>
<evidence type="ECO:0000256" key="13">
    <source>
        <dbReference type="SAM" id="Phobius"/>
    </source>
</evidence>
<comment type="caution">
    <text evidence="11">Lacks conserved residue(s) required for the propagation of feature annotation.</text>
</comment>
<evidence type="ECO:0000256" key="7">
    <source>
        <dbReference type="ARBA" id="ARBA00023136"/>
    </source>
</evidence>
<dbReference type="PROSITE" id="PS01186">
    <property type="entry name" value="EGF_2"/>
    <property type="match status" value="2"/>
</dbReference>
<feature type="disulfide bond" evidence="12">
    <location>
        <begin position="872"/>
        <end position="887"/>
    </location>
</feature>
<dbReference type="Pfam" id="PF00057">
    <property type="entry name" value="Ldl_recept_a"/>
    <property type="match status" value="10"/>
</dbReference>
<feature type="disulfide bond" evidence="12">
    <location>
        <begin position="754"/>
        <end position="769"/>
    </location>
</feature>
<keyword evidence="7 13" id="KW-0472">Membrane</keyword>
<dbReference type="SUPFAM" id="SSF57196">
    <property type="entry name" value="EGF/Laminin"/>
    <property type="match status" value="1"/>
</dbReference>
<dbReference type="GeneTree" id="ENSGT00940000162544"/>
<dbReference type="SMART" id="SM00135">
    <property type="entry name" value="LY"/>
    <property type="match status" value="9"/>
</dbReference>
<dbReference type="Gene3D" id="4.10.400.10">
    <property type="entry name" value="Low-density Lipoprotein Receptor"/>
    <property type="match status" value="9"/>
</dbReference>
<dbReference type="InterPro" id="IPR049883">
    <property type="entry name" value="NOTCH1_EGF-like"/>
</dbReference>